<name>A0A6A4NYU6_LUPAL</name>
<dbReference type="GO" id="GO:0020037">
    <property type="term" value="F:heme binding"/>
    <property type="evidence" value="ECO:0007669"/>
    <property type="project" value="InterPro"/>
</dbReference>
<accession>A0A6A4NYU6</accession>
<dbReference type="AlphaFoldDB" id="A0A6A4NYU6"/>
<dbReference type="Gene3D" id="1.20.58.480">
    <property type="match status" value="1"/>
</dbReference>
<keyword evidence="5" id="KW-1185">Reference proteome</keyword>
<comment type="caution">
    <text evidence="4">The sequence shown here is derived from an EMBL/GenBank/DDBJ whole genome shotgun (WGS) entry which is preliminary data.</text>
</comment>
<evidence type="ECO:0000313" key="4">
    <source>
        <dbReference type="EMBL" id="KAE9594330.1"/>
    </source>
</evidence>
<evidence type="ECO:0000259" key="3">
    <source>
        <dbReference type="Pfam" id="PF07231"/>
    </source>
</evidence>
<feature type="domain" description="Nematode resistance protein-like HSPRO1 N-terminal" evidence="3">
    <location>
        <begin position="1"/>
        <end position="185"/>
    </location>
</feature>
<feature type="region of interest" description="Disordered" evidence="1">
    <location>
        <begin position="1"/>
        <end position="23"/>
    </location>
</feature>
<sequence length="460" mass="52086">MIDFHSNSNMPTSNPLKNSISNNLSLPSLQQQQQPFFTSHISAASPPLCSAYDHYLHLPELRKLWTSRNFPNWSNEPVLKPALQALEITFRFMSTVFSDPRPYANRTELKRRVESLATSQIEIIAMLCEDDEHDSHTRGTAPTLNLETQQNLNQRRSYSEASLLPRLATWHKSKPAAQRILLSVECAMMRCPYTLGLGELNLAMKPSLQYDTVCKPNELHNHALKSKTEESLTVHATHQIMESWIQASRKLLERINEALDNRILEKATRDCYAVERIWKVLTEIEDMHVVMDPDDFLKIKKELNSVKGETVAFCLRSKGVVEVTNMCKELKQKVPGILEVEVDPRGGPGVMEAAMKVYVEKESGFEKVHVLQAMQAIEVAMKRFFYGYKQVFVVVMGSAEASGNRVSEGGDSLSQIYMEPTYFPSLDAAKTFLGYYYGENDSRGGLRTLNRNGTVGVMIE</sequence>
<organism evidence="4 5">
    <name type="scientific">Lupinus albus</name>
    <name type="common">White lupine</name>
    <name type="synonym">Lupinus termis</name>
    <dbReference type="NCBI Taxonomy" id="3870"/>
    <lineage>
        <taxon>Eukaryota</taxon>
        <taxon>Viridiplantae</taxon>
        <taxon>Streptophyta</taxon>
        <taxon>Embryophyta</taxon>
        <taxon>Tracheophyta</taxon>
        <taxon>Spermatophyta</taxon>
        <taxon>Magnoliopsida</taxon>
        <taxon>eudicotyledons</taxon>
        <taxon>Gunneridae</taxon>
        <taxon>Pentapetalae</taxon>
        <taxon>rosids</taxon>
        <taxon>fabids</taxon>
        <taxon>Fabales</taxon>
        <taxon>Fabaceae</taxon>
        <taxon>Papilionoideae</taxon>
        <taxon>50 kb inversion clade</taxon>
        <taxon>genistoids sensu lato</taxon>
        <taxon>core genistoids</taxon>
        <taxon>Genisteae</taxon>
        <taxon>Lupinus</taxon>
    </lineage>
</organism>
<feature type="compositionally biased region" description="Low complexity" evidence="1">
    <location>
        <begin position="13"/>
        <end position="23"/>
    </location>
</feature>
<dbReference type="GO" id="GO:0006952">
    <property type="term" value="P:defense response"/>
    <property type="evidence" value="ECO:0007669"/>
    <property type="project" value="InterPro"/>
</dbReference>
<dbReference type="Proteomes" id="UP000447434">
    <property type="component" value="Chromosome 18"/>
</dbReference>
<dbReference type="Pfam" id="PF07014">
    <property type="entry name" value="Hs1pro-1_C"/>
    <property type="match status" value="1"/>
</dbReference>
<protein>
    <submittedName>
        <fullName evidence="4">Putative nematode resistance protein-like HSPRO1</fullName>
    </submittedName>
</protein>
<dbReference type="PANTHER" id="PTHR34795">
    <property type="entry name" value="NEMATODE RESISTANCE PROTEIN-LIKE HSPRO1"/>
    <property type="match status" value="1"/>
</dbReference>
<evidence type="ECO:0000259" key="2">
    <source>
        <dbReference type="Pfam" id="PF07014"/>
    </source>
</evidence>
<feature type="compositionally biased region" description="Polar residues" evidence="1">
    <location>
        <begin position="1"/>
        <end position="12"/>
    </location>
</feature>
<dbReference type="SUPFAM" id="SSF140959">
    <property type="entry name" value="Indolic compounds 2,3-dioxygenase-like"/>
    <property type="match status" value="1"/>
</dbReference>
<feature type="domain" description="Hs1pro-1 C-terminal" evidence="2">
    <location>
        <begin position="188"/>
        <end position="437"/>
    </location>
</feature>
<dbReference type="InterPro" id="IPR009869">
    <property type="entry name" value="HSPRO1_N"/>
</dbReference>
<reference evidence="5" key="1">
    <citation type="journal article" date="2020" name="Nat. Commun.">
        <title>Genome sequence of the cluster root forming white lupin.</title>
        <authorList>
            <person name="Hufnagel B."/>
            <person name="Marques A."/>
            <person name="Soriano A."/>
            <person name="Marques L."/>
            <person name="Divol F."/>
            <person name="Doumas P."/>
            <person name="Sallet E."/>
            <person name="Mancinotti D."/>
            <person name="Carrere S."/>
            <person name="Marande W."/>
            <person name="Arribat S."/>
            <person name="Keller J."/>
            <person name="Huneau C."/>
            <person name="Blein T."/>
            <person name="Aime D."/>
            <person name="Laguerre M."/>
            <person name="Taylor J."/>
            <person name="Schubert V."/>
            <person name="Nelson M."/>
            <person name="Geu-Flores F."/>
            <person name="Crespi M."/>
            <person name="Gallardo-Guerrero K."/>
            <person name="Delaux P.-M."/>
            <person name="Salse J."/>
            <person name="Berges H."/>
            <person name="Guyot R."/>
            <person name="Gouzy J."/>
            <person name="Peret B."/>
        </authorList>
    </citation>
    <scope>NUCLEOTIDE SEQUENCE [LARGE SCALE GENOMIC DNA]</scope>
    <source>
        <strain evidence="5">cv. Amiga</strain>
    </source>
</reference>
<gene>
    <name evidence="4" type="ORF">Lalb_Chr18g0052671</name>
</gene>
<dbReference type="Pfam" id="PF07231">
    <property type="entry name" value="Hs1pro-1_N"/>
    <property type="match status" value="1"/>
</dbReference>
<dbReference type="GO" id="GO:0019441">
    <property type="term" value="P:L-tryptophan catabolic process to kynurenine"/>
    <property type="evidence" value="ECO:0007669"/>
    <property type="project" value="InterPro"/>
</dbReference>
<dbReference type="PANTHER" id="PTHR34795:SF1">
    <property type="entry name" value="NEMATODE RESISTANCE PROTEIN-LIKE HSPRO1"/>
    <property type="match status" value="1"/>
</dbReference>
<dbReference type="EMBL" id="WOCE01000018">
    <property type="protein sequence ID" value="KAE9594330.1"/>
    <property type="molecule type" value="Genomic_DNA"/>
</dbReference>
<evidence type="ECO:0000313" key="5">
    <source>
        <dbReference type="Proteomes" id="UP000447434"/>
    </source>
</evidence>
<proteinExistence type="predicted"/>
<dbReference type="InterPro" id="IPR037217">
    <property type="entry name" value="Trp/Indoleamine_2_3_dOase-like"/>
</dbReference>
<dbReference type="GO" id="GO:0046872">
    <property type="term" value="F:metal ion binding"/>
    <property type="evidence" value="ECO:0007669"/>
    <property type="project" value="InterPro"/>
</dbReference>
<evidence type="ECO:0000256" key="1">
    <source>
        <dbReference type="SAM" id="MobiDB-lite"/>
    </source>
</evidence>
<dbReference type="InterPro" id="IPR009743">
    <property type="entry name" value="Hs1pro-1_C"/>
</dbReference>
<dbReference type="InterPro" id="IPR038759">
    <property type="entry name" value="HSPRO1/HSPRO2"/>
</dbReference>
<dbReference type="OrthoDB" id="188455at2759"/>